<dbReference type="PANTHER" id="PTHR34300:SF1">
    <property type="entry name" value="QUEUOSINE PRECURSOR TRANSPORTER"/>
    <property type="match status" value="1"/>
</dbReference>
<dbReference type="Pfam" id="PF02592">
    <property type="entry name" value="Vut_1"/>
    <property type="match status" value="1"/>
</dbReference>
<dbReference type="PANTHER" id="PTHR34300">
    <property type="entry name" value="QUEUOSINE PRECURSOR TRANSPORTER-RELATED"/>
    <property type="match status" value="1"/>
</dbReference>
<keyword evidence="1" id="KW-1003">Cell membrane</keyword>
<dbReference type="NCBIfam" id="NF008406">
    <property type="entry name" value="PRK11212.1"/>
    <property type="match status" value="1"/>
</dbReference>
<dbReference type="RefSeq" id="WP_051523996.1">
    <property type="nucleotide sequence ID" value="NZ_AP018933.1"/>
</dbReference>
<dbReference type="Proteomes" id="UP000267342">
    <property type="component" value="Chromosome"/>
</dbReference>
<evidence type="ECO:0000313" key="2">
    <source>
        <dbReference type="EMBL" id="BBG30074.1"/>
    </source>
</evidence>
<reference evidence="2 3" key="1">
    <citation type="submission" date="2018-09" db="EMBL/GenBank/DDBJ databases">
        <title>Zymobacter palmae IAM14233 (=T109) whole genome analysis.</title>
        <authorList>
            <person name="Yanase H."/>
        </authorList>
    </citation>
    <scope>NUCLEOTIDE SEQUENCE [LARGE SCALE GENOMIC DNA]</scope>
    <source>
        <strain evidence="2 3">IAM14233</strain>
    </source>
</reference>
<comment type="subcellular location">
    <subcellularLocation>
        <location evidence="1">Cell inner membrane</location>
        <topology evidence="1">Multi-pass membrane protein</topology>
    </subcellularLocation>
</comment>
<dbReference type="KEGG" id="zpl:ZBT109_1314"/>
<keyword evidence="1" id="KW-0997">Cell inner membrane</keyword>
<evidence type="ECO:0000313" key="3">
    <source>
        <dbReference type="Proteomes" id="UP000267342"/>
    </source>
</evidence>
<feature type="transmembrane region" description="Helical" evidence="1">
    <location>
        <begin position="22"/>
        <end position="41"/>
    </location>
</feature>
<name>A0A348HEM2_9GAMM</name>
<keyword evidence="1" id="KW-1133">Transmembrane helix</keyword>
<evidence type="ECO:0000256" key="1">
    <source>
        <dbReference type="HAMAP-Rule" id="MF_02088"/>
    </source>
</evidence>
<dbReference type="EMBL" id="AP018933">
    <property type="protein sequence ID" value="BBG30074.1"/>
    <property type="molecule type" value="Genomic_DNA"/>
</dbReference>
<keyword evidence="1" id="KW-0813">Transport</keyword>
<keyword evidence="3" id="KW-1185">Reference proteome</keyword>
<accession>A0A348HEM2</accession>
<feature type="transmembrane region" description="Helical" evidence="1">
    <location>
        <begin position="61"/>
        <end position="77"/>
    </location>
</feature>
<dbReference type="HAMAP" id="MF_02088">
    <property type="entry name" value="Q_prec_transport"/>
    <property type="match status" value="1"/>
</dbReference>
<organism evidence="2 3">
    <name type="scientific">Zymobacter palmae</name>
    <dbReference type="NCBI Taxonomy" id="33074"/>
    <lineage>
        <taxon>Bacteria</taxon>
        <taxon>Pseudomonadati</taxon>
        <taxon>Pseudomonadota</taxon>
        <taxon>Gammaproteobacteria</taxon>
        <taxon>Oceanospirillales</taxon>
        <taxon>Halomonadaceae</taxon>
        <taxon>Zymobacter group</taxon>
        <taxon>Zymobacter</taxon>
    </lineage>
</organism>
<proteinExistence type="inferred from homology"/>
<dbReference type="GO" id="GO:0005886">
    <property type="term" value="C:plasma membrane"/>
    <property type="evidence" value="ECO:0007669"/>
    <property type="project" value="UniProtKB-SubCell"/>
</dbReference>
<dbReference type="OrthoDB" id="7065604at2"/>
<feature type="transmembrane region" description="Helical" evidence="1">
    <location>
        <begin position="154"/>
        <end position="178"/>
    </location>
</feature>
<dbReference type="GO" id="GO:0022857">
    <property type="term" value="F:transmembrane transporter activity"/>
    <property type="evidence" value="ECO:0007669"/>
    <property type="project" value="UniProtKB-UniRule"/>
</dbReference>
<comment type="function">
    <text evidence="1">Involved in the import of queuosine (Q) precursors, required for Q precursor salvage.</text>
</comment>
<keyword evidence="1" id="KW-0812">Transmembrane</keyword>
<keyword evidence="1" id="KW-0472">Membrane</keyword>
<sequence length="234" mass="26067">MATSPLPHAGFIELPEDARRKALIGVILVHLCVICASNYLVQIPFVLSLPGLDIKTTWGTFSFPLIFISTDLTVRLIGQREARILIGCVMLPALLLSYVISVLFAEGHYQGLASLALWNLDVARIAFGSFAAYVFGQLMDIAVFARLRRTGRWWYAPTASTFLGSLLDTFAFFAIAFWHCNDAFMAEFWVSIAWADYAVKLLVGIVMFVPLYGAILNLILRRIQQRLLAESAQS</sequence>
<comment type="similarity">
    <text evidence="1">Belongs to the vitamin uptake transporter (VUT/ECF) (TC 2.A.88) family. Q precursor transporter subfamily.</text>
</comment>
<gene>
    <name evidence="2" type="ORF">ZBT109_1314</name>
</gene>
<feature type="transmembrane region" description="Helical" evidence="1">
    <location>
        <begin position="125"/>
        <end position="147"/>
    </location>
</feature>
<feature type="transmembrane region" description="Helical" evidence="1">
    <location>
        <begin position="84"/>
        <end position="105"/>
    </location>
</feature>
<dbReference type="InterPro" id="IPR003744">
    <property type="entry name" value="YhhQ"/>
</dbReference>
<protein>
    <recommendedName>
        <fullName evidence="1">Probable queuosine precursor transporter</fullName>
        <shortName evidence="1">Q precursor transporter</shortName>
    </recommendedName>
</protein>
<dbReference type="STRING" id="1123510.GCA_000620025_00308"/>
<dbReference type="AlphaFoldDB" id="A0A348HEM2"/>
<feature type="transmembrane region" description="Helical" evidence="1">
    <location>
        <begin position="198"/>
        <end position="220"/>
    </location>
</feature>
<dbReference type="NCBIfam" id="TIGR00697">
    <property type="entry name" value="queuosine precursor transporter"/>
    <property type="match status" value="1"/>
</dbReference>